<keyword evidence="5" id="KW-0460">Magnesium</keyword>
<comment type="pathway">
    <text evidence="5">Cofactor biosynthesis; ubiquinone biosynthesis.</text>
</comment>
<keyword evidence="8" id="KW-1185">Reference proteome</keyword>
<keyword evidence="4 5" id="KW-0949">S-adenosyl-L-methionine</keyword>
<comment type="caution">
    <text evidence="7">The sequence shown here is derived from an EMBL/GenBank/DDBJ whole genome shotgun (WGS) entry which is preliminary data.</text>
</comment>
<dbReference type="EC" id="2.1.1.-" evidence="5"/>
<evidence type="ECO:0000256" key="4">
    <source>
        <dbReference type="ARBA" id="ARBA00022691"/>
    </source>
</evidence>
<dbReference type="EC" id="2.1.1.114" evidence="5"/>
<comment type="subunit">
    <text evidence="5">Component of a multi-subunit COQ enzyme complex, composed of at least COQ3, COQ4, COQ5, COQ6, COQ7 and COQ9.</text>
</comment>
<feature type="binding site" evidence="5">
    <location>
        <position position="197"/>
    </location>
    <ligand>
        <name>Mg(2+)</name>
        <dbReference type="ChEBI" id="CHEBI:18420"/>
    </ligand>
</feature>
<feature type="binding site" evidence="5">
    <location>
        <position position="91"/>
    </location>
    <ligand>
        <name>S-adenosyl-L-methionine</name>
        <dbReference type="ChEBI" id="CHEBI:59789"/>
    </ligand>
</feature>
<keyword evidence="3 5" id="KW-0831">Ubiquinone biosynthesis</keyword>
<dbReference type="SUPFAM" id="SSF53335">
    <property type="entry name" value="S-adenosyl-L-methionine-dependent methyltransferases"/>
    <property type="match status" value="1"/>
</dbReference>
<feature type="domain" description="Methyltransferase type 11" evidence="6">
    <location>
        <begin position="120"/>
        <end position="221"/>
    </location>
</feature>
<keyword evidence="5" id="KW-0479">Metal-binding</keyword>
<comment type="cofactor">
    <cofactor evidence="5">
        <name>Mg(2+)</name>
        <dbReference type="ChEBI" id="CHEBI:18420"/>
    </cofactor>
</comment>
<proteinExistence type="inferred from homology"/>
<evidence type="ECO:0000256" key="2">
    <source>
        <dbReference type="ARBA" id="ARBA00022679"/>
    </source>
</evidence>
<organism evidence="7 8">
    <name type="scientific">Basidiobolus ranarum</name>
    <dbReference type="NCBI Taxonomy" id="34480"/>
    <lineage>
        <taxon>Eukaryota</taxon>
        <taxon>Fungi</taxon>
        <taxon>Fungi incertae sedis</taxon>
        <taxon>Zoopagomycota</taxon>
        <taxon>Entomophthoromycotina</taxon>
        <taxon>Basidiobolomycetes</taxon>
        <taxon>Basidiobolales</taxon>
        <taxon>Basidiobolaceae</taxon>
        <taxon>Basidiobolus</taxon>
    </lineage>
</organism>
<evidence type="ECO:0000313" key="7">
    <source>
        <dbReference type="EMBL" id="KAK9721072.1"/>
    </source>
</evidence>
<keyword evidence="5" id="KW-0496">Mitochondrion</keyword>
<evidence type="ECO:0000256" key="5">
    <source>
        <dbReference type="HAMAP-Rule" id="MF_03190"/>
    </source>
</evidence>
<dbReference type="InterPro" id="IPR010233">
    <property type="entry name" value="UbiG_MeTrfase"/>
</dbReference>
<comment type="subcellular location">
    <subcellularLocation>
        <location evidence="5">Mitochondrion inner membrane</location>
        <topology evidence="5">Peripheral membrane protein</topology>
        <orientation evidence="5">Matrix side</orientation>
    </subcellularLocation>
</comment>
<dbReference type="GO" id="GO:0008168">
    <property type="term" value="F:methyltransferase activity"/>
    <property type="evidence" value="ECO:0007669"/>
    <property type="project" value="UniProtKB-KW"/>
</dbReference>
<dbReference type="EC" id="2.1.1.64" evidence="5"/>
<accession>A0ABR2W656</accession>
<evidence type="ECO:0000256" key="3">
    <source>
        <dbReference type="ARBA" id="ARBA00022688"/>
    </source>
</evidence>
<comment type="catalytic activity">
    <reaction evidence="5">
        <text>a 3,4-dihydroxy-5-(all-trans-polyprenyl)benzoate + S-adenosyl-L-methionine = a 4-hydroxy-3-methoxy-5-(all-trans-polyprenyl)benzoate + S-adenosyl-L-homocysteine + H(+)</text>
        <dbReference type="Rhea" id="RHEA:44452"/>
        <dbReference type="Rhea" id="RHEA-COMP:10930"/>
        <dbReference type="Rhea" id="RHEA-COMP:10931"/>
        <dbReference type="ChEBI" id="CHEBI:15378"/>
        <dbReference type="ChEBI" id="CHEBI:57856"/>
        <dbReference type="ChEBI" id="CHEBI:59789"/>
        <dbReference type="ChEBI" id="CHEBI:64694"/>
        <dbReference type="ChEBI" id="CHEBI:84443"/>
        <dbReference type="EC" id="2.1.1.114"/>
    </reaction>
</comment>
<keyword evidence="5" id="KW-0472">Membrane</keyword>
<dbReference type="EMBL" id="JASJQH010006992">
    <property type="protein sequence ID" value="KAK9721072.1"/>
    <property type="molecule type" value="Genomic_DNA"/>
</dbReference>
<comment type="catalytic activity">
    <reaction evidence="5">
        <text>a 3-demethylubiquinone + S-adenosyl-L-methionine = a ubiquinone + S-adenosyl-L-homocysteine</text>
        <dbReference type="Rhea" id="RHEA:81215"/>
        <dbReference type="Rhea" id="RHEA-COMP:9565"/>
        <dbReference type="Rhea" id="RHEA-COMP:19654"/>
        <dbReference type="ChEBI" id="CHEBI:16389"/>
        <dbReference type="ChEBI" id="CHEBI:57856"/>
        <dbReference type="ChEBI" id="CHEBI:59789"/>
        <dbReference type="ChEBI" id="CHEBI:231825"/>
    </reaction>
</comment>
<sequence>MNRLASIRLLCSPARFMLPTTLSTLCRTSIVTKRYSSTVTPDSSEANVPNFENIHRNTVNDEEIRKFSAMSESWWDPLGECQMLHLMNPPRVEYIRNFIERALPSENRDVAYPFRGLRMLDAGCGGGLLTESLVRLGGDVVGLDAAKPNIKIANLHANKDPALRSGPGSIEYREYTVEQMVEDGDRFDVVCSLEVIEHVNDPKQFLQSCVDLLKPNGVLILSTMNRTPLAYALTIFAAEQVLRFVPPGTHDIQKYIRPSELQQAVNESGCVVEDITGIWFNPLKNSWQLINKEIPFSTEVNYLLAAKKLPSH</sequence>
<name>A0ABR2W656_9FUNG</name>
<dbReference type="CDD" id="cd02440">
    <property type="entry name" value="AdoMet_MTases"/>
    <property type="match status" value="1"/>
</dbReference>
<dbReference type="HAMAP" id="MF_00472">
    <property type="entry name" value="UbiG"/>
    <property type="match status" value="1"/>
</dbReference>
<dbReference type="Gene3D" id="3.40.50.150">
    <property type="entry name" value="Vaccinia Virus protein VP39"/>
    <property type="match status" value="1"/>
</dbReference>
<dbReference type="Proteomes" id="UP001479436">
    <property type="component" value="Unassembled WGS sequence"/>
</dbReference>
<evidence type="ECO:0000256" key="1">
    <source>
        <dbReference type="ARBA" id="ARBA00022603"/>
    </source>
</evidence>
<dbReference type="GO" id="GO:0032259">
    <property type="term" value="P:methylation"/>
    <property type="evidence" value="ECO:0007669"/>
    <property type="project" value="UniProtKB-KW"/>
</dbReference>
<evidence type="ECO:0000313" key="8">
    <source>
        <dbReference type="Proteomes" id="UP001479436"/>
    </source>
</evidence>
<feature type="binding site" evidence="5">
    <location>
        <position position="144"/>
    </location>
    <ligand>
        <name>S-adenosyl-L-methionine</name>
        <dbReference type="ChEBI" id="CHEBI:59789"/>
    </ligand>
</feature>
<keyword evidence="2 5" id="KW-0808">Transferase</keyword>
<dbReference type="InterPro" id="IPR013216">
    <property type="entry name" value="Methyltransf_11"/>
</dbReference>
<feature type="binding site" evidence="5">
    <location>
        <position position="193"/>
    </location>
    <ligand>
        <name>S-adenosyl-L-methionine</name>
        <dbReference type="ChEBI" id="CHEBI:59789"/>
    </ligand>
</feature>
<reference evidence="7 8" key="1">
    <citation type="submission" date="2023-04" db="EMBL/GenBank/DDBJ databases">
        <title>Genome of Basidiobolus ranarum AG-B5.</title>
        <authorList>
            <person name="Stajich J.E."/>
            <person name="Carter-House D."/>
            <person name="Gryganskyi A."/>
        </authorList>
    </citation>
    <scope>NUCLEOTIDE SEQUENCE [LARGE SCALE GENOMIC DNA]</scope>
    <source>
        <strain evidence="7 8">AG-B5</strain>
    </source>
</reference>
<dbReference type="PANTHER" id="PTHR43464:SF19">
    <property type="entry name" value="UBIQUINONE BIOSYNTHESIS O-METHYLTRANSFERASE, MITOCHONDRIAL"/>
    <property type="match status" value="1"/>
</dbReference>
<feature type="binding site" evidence="5">
    <location>
        <position position="198"/>
    </location>
    <ligand>
        <name>Mg(2+)</name>
        <dbReference type="ChEBI" id="CHEBI:18420"/>
    </ligand>
</feature>
<feature type="binding site" evidence="5">
    <location>
        <position position="194"/>
    </location>
    <ligand>
        <name>Mg(2+)</name>
        <dbReference type="ChEBI" id="CHEBI:18420"/>
    </ligand>
</feature>
<dbReference type="PANTHER" id="PTHR43464">
    <property type="entry name" value="METHYLTRANSFERASE"/>
    <property type="match status" value="1"/>
</dbReference>
<feature type="binding site" evidence="5">
    <location>
        <position position="123"/>
    </location>
    <ligand>
        <name>S-adenosyl-L-methionine</name>
        <dbReference type="ChEBI" id="CHEBI:59789"/>
    </ligand>
</feature>
<comment type="similarity">
    <text evidence="5">Belongs to the class I-like SAM-binding methyltransferase superfamily. UbiG/COQ3 family.</text>
</comment>
<dbReference type="InterPro" id="IPR029063">
    <property type="entry name" value="SAM-dependent_MTases_sf"/>
</dbReference>
<evidence type="ECO:0000259" key="6">
    <source>
        <dbReference type="Pfam" id="PF08241"/>
    </source>
</evidence>
<dbReference type="Pfam" id="PF08241">
    <property type="entry name" value="Methyltransf_11"/>
    <property type="match status" value="1"/>
</dbReference>
<dbReference type="NCBIfam" id="TIGR01983">
    <property type="entry name" value="UbiG"/>
    <property type="match status" value="1"/>
</dbReference>
<gene>
    <name evidence="5 7" type="primary">COQ3</name>
    <name evidence="7" type="ORF">K7432_003714</name>
</gene>
<protein>
    <recommendedName>
        <fullName evidence="5">Ubiquinone biosynthesis O-methyltransferase, mitochondrial</fullName>
    </recommendedName>
    <alternativeName>
        <fullName evidence="5">3-demethylubiquinol 3-O-methyltransferase</fullName>
        <ecNumber evidence="5">2.1.1.64</ecNumber>
    </alternativeName>
    <alternativeName>
        <fullName evidence="5">3-demethylubiquinone 3-O-methyltransferase</fullName>
        <ecNumber evidence="5">2.1.1.-</ecNumber>
    </alternativeName>
    <alternativeName>
        <fullName evidence="5">Polyprenyldihydroxybenzoate methyltransferase</fullName>
        <ecNumber evidence="5">2.1.1.114</ecNumber>
    </alternativeName>
</protein>
<keyword evidence="5" id="KW-0999">Mitochondrion inner membrane</keyword>
<keyword evidence="1 5" id="KW-0489">Methyltransferase</keyword>
<comment type="catalytic activity">
    <reaction evidence="5">
        <text>a 3-demethylubiquinol + S-adenosyl-L-methionine = a ubiquinol + S-adenosyl-L-homocysteine + H(+)</text>
        <dbReference type="Rhea" id="RHEA:44380"/>
        <dbReference type="Rhea" id="RHEA-COMP:9566"/>
        <dbReference type="Rhea" id="RHEA-COMP:10914"/>
        <dbReference type="ChEBI" id="CHEBI:15378"/>
        <dbReference type="ChEBI" id="CHEBI:17976"/>
        <dbReference type="ChEBI" id="CHEBI:57856"/>
        <dbReference type="ChEBI" id="CHEBI:59789"/>
        <dbReference type="ChEBI" id="CHEBI:84422"/>
        <dbReference type="EC" id="2.1.1.64"/>
    </reaction>
</comment>
<comment type="function">
    <text evidence="5">O-methyltransferase required for two non-consecutive steps during ubiquinone biosynthesis. Catalyzes the 2 O-methylation of 3,4-dihydroxy-5-(all-trans-polyprenyl)benzoic acid into 4-hydroxy-3-methoxy-5-(all-trans-polyprenyl)benzoic acid. Also catalyzes the last step of ubiquinone biosynthesis by mediating methylation of 3-demethylubiquinone into ubiquinone. Also able to mediate the methylation of 3-demethylubiquinol into ubiquinol.</text>
</comment>